<keyword evidence="2 3" id="KW-0456">Lyase</keyword>
<feature type="region of interest" description="Phosphopantothenate--cysteine ligase" evidence="3">
    <location>
        <begin position="194"/>
        <end position="409"/>
    </location>
</feature>
<dbReference type="OrthoDB" id="9802554at2"/>
<dbReference type="InterPro" id="IPR007085">
    <property type="entry name" value="DNA/pantothenate-metab_flavo_C"/>
</dbReference>
<feature type="domain" description="Flavoprotein" evidence="5">
    <location>
        <begin position="5"/>
        <end position="176"/>
    </location>
</feature>
<accession>A0A0P6W125</accession>
<keyword evidence="3 4" id="KW-0436">Ligase</keyword>
<evidence type="ECO:0000259" key="5">
    <source>
        <dbReference type="Pfam" id="PF02441"/>
    </source>
</evidence>
<feature type="domain" description="DNA/pantothenate metabolism flavoprotein C-terminal" evidence="6">
    <location>
        <begin position="189"/>
        <end position="396"/>
    </location>
</feature>
<feature type="active site" description="Proton donor" evidence="3">
    <location>
        <position position="157"/>
    </location>
</feature>
<proteinExistence type="inferred from homology"/>
<keyword evidence="3" id="KW-0479">Metal-binding</keyword>
<dbReference type="EC" id="4.1.1.36" evidence="3"/>
<dbReference type="PANTHER" id="PTHR14359">
    <property type="entry name" value="HOMO-OLIGOMERIC FLAVIN CONTAINING CYS DECARBOXYLASE FAMILY"/>
    <property type="match status" value="1"/>
</dbReference>
<comment type="pathway">
    <text evidence="3 4">Cofactor biosynthesis; coenzyme A biosynthesis; CoA from (R)-pantothenate: step 3/5.</text>
</comment>
<comment type="caution">
    <text evidence="7">The sequence shown here is derived from an EMBL/GenBank/DDBJ whole genome shotgun (WGS) entry which is preliminary data.</text>
</comment>
<keyword evidence="3 4" id="KW-0285">Flavoprotein</keyword>
<dbReference type="GO" id="GO:0015941">
    <property type="term" value="P:pantothenate catabolic process"/>
    <property type="evidence" value="ECO:0007669"/>
    <property type="project" value="InterPro"/>
</dbReference>
<organism evidence="7 8">
    <name type="scientific">Rossellomorea vietnamensis</name>
    <dbReference type="NCBI Taxonomy" id="218284"/>
    <lineage>
        <taxon>Bacteria</taxon>
        <taxon>Bacillati</taxon>
        <taxon>Bacillota</taxon>
        <taxon>Bacilli</taxon>
        <taxon>Bacillales</taxon>
        <taxon>Bacillaceae</taxon>
        <taxon>Rossellomorea</taxon>
    </lineage>
</organism>
<dbReference type="SUPFAM" id="SSF52507">
    <property type="entry name" value="Homo-oligomeric flavin-containing Cys decarboxylases, HFCD"/>
    <property type="match status" value="1"/>
</dbReference>
<keyword evidence="3 4" id="KW-0288">FMN</keyword>
<dbReference type="NCBIfam" id="TIGR00521">
    <property type="entry name" value="coaBC_dfp"/>
    <property type="match status" value="1"/>
</dbReference>
<feature type="binding site" evidence="3">
    <location>
        <position position="292"/>
    </location>
    <ligand>
        <name>CTP</name>
        <dbReference type="ChEBI" id="CHEBI:37563"/>
    </ligand>
</feature>
<comment type="similarity">
    <text evidence="3 4">In the N-terminal section; belongs to the HFCD (homo-oligomeric flavin containing Cys decarboxylase) superfamily.</text>
</comment>
<evidence type="ECO:0000313" key="8">
    <source>
        <dbReference type="Proteomes" id="UP000050398"/>
    </source>
</evidence>
<dbReference type="PANTHER" id="PTHR14359:SF6">
    <property type="entry name" value="PHOSPHOPANTOTHENOYLCYSTEINE DECARBOXYLASE"/>
    <property type="match status" value="1"/>
</dbReference>
<comment type="function">
    <text evidence="3">Catalyzes two sequential steps in the biosynthesis of coenzyme A. In the first step cysteine is conjugated to 4'-phosphopantothenate to form 4-phosphopantothenoylcysteine. In the second step the latter compound is decarboxylated to form 4'-phosphopantotheine.</text>
</comment>
<comment type="cofactor">
    <cofactor evidence="3">
        <name>FMN</name>
        <dbReference type="ChEBI" id="CHEBI:58210"/>
    </cofactor>
    <text evidence="3">Binds 1 FMN per subunit.</text>
</comment>
<protein>
    <recommendedName>
        <fullName evidence="3">Coenzyme A biosynthesis bifunctional protein CoaBC</fullName>
    </recommendedName>
    <alternativeName>
        <fullName evidence="3">DNA/pantothenate metabolism flavoprotein</fullName>
    </alternativeName>
    <alternativeName>
        <fullName evidence="3">Phosphopantothenoylcysteine synthetase/decarboxylase</fullName>
        <shortName evidence="3">PPCS-PPCDC</shortName>
    </alternativeName>
    <domain>
        <recommendedName>
            <fullName evidence="3">Phosphopantothenoylcysteine decarboxylase</fullName>
            <shortName evidence="3">PPC decarboxylase</shortName>
            <shortName evidence="3">PPC-DC</shortName>
            <ecNumber evidence="3">4.1.1.36</ecNumber>
        </recommendedName>
        <alternativeName>
            <fullName evidence="3">CoaC</fullName>
        </alternativeName>
    </domain>
    <domain>
        <recommendedName>
            <fullName evidence="3">Phosphopantothenate--cysteine ligase</fullName>
            <ecNumber evidence="3">6.3.2.5</ecNumber>
        </recommendedName>
        <alternativeName>
            <fullName evidence="3">CoaB</fullName>
        </alternativeName>
        <alternativeName>
            <fullName evidence="3">Phosphopantothenoylcysteine synthetase</fullName>
            <shortName evidence="3">PPC synthetase</shortName>
            <shortName evidence="3">PPC-S</shortName>
        </alternativeName>
    </domain>
</protein>
<keyword evidence="3" id="KW-0511">Multifunctional enzyme</keyword>
<dbReference type="Pfam" id="PF02441">
    <property type="entry name" value="Flavoprotein"/>
    <property type="match status" value="1"/>
</dbReference>
<feature type="binding site" evidence="3">
    <location>
        <position position="340"/>
    </location>
    <ligand>
        <name>CTP</name>
        <dbReference type="ChEBI" id="CHEBI:37563"/>
    </ligand>
</feature>
<dbReference type="PATRIC" id="fig|218284.4.peg.138"/>
<dbReference type="Proteomes" id="UP000050398">
    <property type="component" value="Unassembled WGS sequence"/>
</dbReference>
<dbReference type="InterPro" id="IPR003382">
    <property type="entry name" value="Flavoprotein"/>
</dbReference>
<dbReference type="AlphaFoldDB" id="A0A0P6W125"/>
<dbReference type="InterPro" id="IPR035929">
    <property type="entry name" value="CoaB-like_sf"/>
</dbReference>
<feature type="binding site" evidence="3">
    <location>
        <position position="282"/>
    </location>
    <ligand>
        <name>CTP</name>
        <dbReference type="ChEBI" id="CHEBI:37563"/>
    </ligand>
</feature>
<dbReference type="Gene3D" id="3.40.50.10300">
    <property type="entry name" value="CoaB-like"/>
    <property type="match status" value="1"/>
</dbReference>
<evidence type="ECO:0000256" key="2">
    <source>
        <dbReference type="ARBA" id="ARBA00023239"/>
    </source>
</evidence>
<dbReference type="GO" id="GO:0015937">
    <property type="term" value="P:coenzyme A biosynthetic process"/>
    <property type="evidence" value="ECO:0007669"/>
    <property type="project" value="UniProtKB-UniRule"/>
</dbReference>
<dbReference type="UniPathway" id="UPA00241">
    <property type="reaction ID" value="UER00353"/>
</dbReference>
<feature type="binding site" evidence="3">
    <location>
        <position position="326"/>
    </location>
    <ligand>
        <name>CTP</name>
        <dbReference type="ChEBI" id="CHEBI:37563"/>
    </ligand>
</feature>
<dbReference type="Gene3D" id="3.40.50.1950">
    <property type="entry name" value="Flavin prenyltransferase-like"/>
    <property type="match status" value="1"/>
</dbReference>
<dbReference type="HAMAP" id="MF_02225">
    <property type="entry name" value="CoaBC"/>
    <property type="match status" value="1"/>
</dbReference>
<keyword evidence="3" id="KW-0460">Magnesium</keyword>
<evidence type="ECO:0000256" key="4">
    <source>
        <dbReference type="RuleBase" id="RU364078"/>
    </source>
</evidence>
<dbReference type="Pfam" id="PF04127">
    <property type="entry name" value="DFP"/>
    <property type="match status" value="1"/>
</dbReference>
<dbReference type="InterPro" id="IPR036551">
    <property type="entry name" value="Flavin_trans-like"/>
</dbReference>
<comment type="cofactor">
    <cofactor evidence="3">
        <name>Mg(2+)</name>
        <dbReference type="ChEBI" id="CHEBI:18420"/>
    </cofactor>
</comment>
<reference evidence="7 8" key="1">
    <citation type="submission" date="2015-08" db="EMBL/GenBank/DDBJ databases">
        <title>Draft Genome Sequence of Bacillus vietnamensis UCD-SED5.</title>
        <authorList>
            <person name="Lee R.D."/>
            <person name="Jospin G."/>
            <person name="Lang J.M."/>
            <person name="Coil D.A."/>
            <person name="Eisen J.A."/>
        </authorList>
    </citation>
    <scope>NUCLEOTIDE SEQUENCE [LARGE SCALE GENOMIC DNA]</scope>
    <source>
        <strain evidence="7 8">UCD-SED5</strain>
    </source>
</reference>
<comment type="catalytic activity">
    <reaction evidence="3 4">
        <text>(R)-4'-phosphopantothenate + L-cysteine + CTP = N-[(R)-4-phosphopantothenoyl]-L-cysteine + CMP + diphosphate + H(+)</text>
        <dbReference type="Rhea" id="RHEA:19397"/>
        <dbReference type="ChEBI" id="CHEBI:10986"/>
        <dbReference type="ChEBI" id="CHEBI:15378"/>
        <dbReference type="ChEBI" id="CHEBI:33019"/>
        <dbReference type="ChEBI" id="CHEBI:35235"/>
        <dbReference type="ChEBI" id="CHEBI:37563"/>
        <dbReference type="ChEBI" id="CHEBI:59458"/>
        <dbReference type="ChEBI" id="CHEBI:60377"/>
        <dbReference type="EC" id="6.3.2.5"/>
    </reaction>
</comment>
<feature type="binding site" evidence="3">
    <location>
        <position position="344"/>
    </location>
    <ligand>
        <name>CTP</name>
        <dbReference type="ChEBI" id="CHEBI:37563"/>
    </ligand>
</feature>
<dbReference type="eggNOG" id="COG0452">
    <property type="taxonomic scope" value="Bacteria"/>
</dbReference>
<keyword evidence="1 3" id="KW-0210">Decarboxylase</keyword>
<sequence>MMQGKRILLCVSGGIAVYKAAALTSKLVQGGAEVKVIMTESAMKFVAPLTFQALSRQDVYWDTFDEKDSSKIAHIDLADWADLVLVAPATANMIGKLANGIADDMISTTILATTAQVWIAPAMNVHMYDHPAVKRNIETLFGFGYQFVEPSEGYLACGYIGKGRLEEPEKVVELVDRFFRERDSERNLLEGKKVVITAGPTREMVDPVRFFSNRSTGKMGYALAEAAVSLGAEVVLISGPSGLPTPAGVEFVSVTTAEEMYHRVHEVFPSADIVVKSAAVADYRPKEIFEDKLKKKDGNLVIELERTKDILMSIGERKTHQYLIGFAAETTNVEEYAKAKLVKKRADMIVANNVKETGSGFGTDTNKVSIVTSGGDTRELPLLSKVEVAKEIYKEAIRHMKKGSSHERS</sequence>
<name>A0A0P6W125_9BACI</name>
<dbReference type="EC" id="6.3.2.5" evidence="3"/>
<feature type="region of interest" description="Phosphopantothenoylcysteine decarboxylase" evidence="3">
    <location>
        <begin position="1"/>
        <end position="193"/>
    </location>
</feature>
<dbReference type="GO" id="GO:0004633">
    <property type="term" value="F:phosphopantothenoylcysteine decarboxylase activity"/>
    <property type="evidence" value="ECO:0007669"/>
    <property type="project" value="UniProtKB-UniRule"/>
</dbReference>
<gene>
    <name evidence="3" type="primary">coaBC</name>
    <name evidence="7" type="ORF">AM506_00670</name>
</gene>
<dbReference type="GO" id="GO:0010181">
    <property type="term" value="F:FMN binding"/>
    <property type="evidence" value="ECO:0007669"/>
    <property type="project" value="UniProtKB-UniRule"/>
</dbReference>
<dbReference type="GO" id="GO:0046872">
    <property type="term" value="F:metal ion binding"/>
    <property type="evidence" value="ECO:0007669"/>
    <property type="project" value="UniProtKB-KW"/>
</dbReference>
<dbReference type="GO" id="GO:0071513">
    <property type="term" value="C:phosphopantothenoylcysteine decarboxylase complex"/>
    <property type="evidence" value="ECO:0007669"/>
    <property type="project" value="TreeGrafter"/>
</dbReference>
<evidence type="ECO:0000256" key="1">
    <source>
        <dbReference type="ARBA" id="ARBA00022793"/>
    </source>
</evidence>
<dbReference type="RefSeq" id="WP_060669822.1">
    <property type="nucleotide sequence ID" value="NZ_LIXZ01000001.1"/>
</dbReference>
<dbReference type="InterPro" id="IPR005252">
    <property type="entry name" value="CoaBC"/>
</dbReference>
<comment type="catalytic activity">
    <reaction evidence="3 4">
        <text>N-[(R)-4-phosphopantothenoyl]-L-cysteine + H(+) = (R)-4'-phosphopantetheine + CO2</text>
        <dbReference type="Rhea" id="RHEA:16793"/>
        <dbReference type="ChEBI" id="CHEBI:15378"/>
        <dbReference type="ChEBI" id="CHEBI:16526"/>
        <dbReference type="ChEBI" id="CHEBI:59458"/>
        <dbReference type="ChEBI" id="CHEBI:61723"/>
        <dbReference type="EC" id="4.1.1.36"/>
    </reaction>
</comment>
<dbReference type="SUPFAM" id="SSF102645">
    <property type="entry name" value="CoaB-like"/>
    <property type="match status" value="1"/>
</dbReference>
<comment type="pathway">
    <text evidence="3 4">Cofactor biosynthesis; coenzyme A biosynthesis; CoA from (R)-pantothenate: step 2/5.</text>
</comment>
<comment type="function">
    <text evidence="4">Catalyzes two steps in the biosynthesis of coenzyme A. In the first step cysteine is conjugated to 4'-phosphopantothenate to form 4-phosphopantothenoylcysteine, in the latter compound is decarboxylated to form 4'-phosphopantotheine.</text>
</comment>
<dbReference type="GO" id="GO:0004632">
    <property type="term" value="F:phosphopantothenate--cysteine ligase activity"/>
    <property type="evidence" value="ECO:0007669"/>
    <property type="project" value="UniProtKB-UniRule"/>
</dbReference>
<evidence type="ECO:0000259" key="6">
    <source>
        <dbReference type="Pfam" id="PF04127"/>
    </source>
</evidence>
<evidence type="ECO:0000256" key="3">
    <source>
        <dbReference type="HAMAP-Rule" id="MF_02225"/>
    </source>
</evidence>
<evidence type="ECO:0000313" key="7">
    <source>
        <dbReference type="EMBL" id="KPL61183.1"/>
    </source>
</evidence>
<comment type="similarity">
    <text evidence="3 4">In the C-terminal section; belongs to the PPC synthetase family.</text>
</comment>
<dbReference type="EMBL" id="LIXZ01000001">
    <property type="protein sequence ID" value="KPL61183.1"/>
    <property type="molecule type" value="Genomic_DNA"/>
</dbReference>
<comment type="caution">
    <text evidence="3">Lacks conserved residue(s) required for the propagation of feature annotation.</text>
</comment>